<dbReference type="RefSeq" id="XP_058307695.1">
    <property type="nucleotide sequence ID" value="XM_058453504.1"/>
</dbReference>
<keyword evidence="5 6" id="KW-0472">Membrane</keyword>
<dbReference type="OrthoDB" id="3257095at2759"/>
<dbReference type="PANTHER" id="PTHR45649:SF1">
    <property type="entry name" value="TRANSPORTER, PUTATIVE (EUROFUNG)-RELATED"/>
    <property type="match status" value="1"/>
</dbReference>
<protein>
    <recommendedName>
        <fullName evidence="9">Choline transport protein</fullName>
    </recommendedName>
</protein>
<feature type="transmembrane region" description="Helical" evidence="6">
    <location>
        <begin position="288"/>
        <end position="313"/>
    </location>
</feature>
<dbReference type="InterPro" id="IPR002293">
    <property type="entry name" value="AA/rel_permease1"/>
</dbReference>
<feature type="transmembrane region" description="Helical" evidence="6">
    <location>
        <begin position="88"/>
        <end position="115"/>
    </location>
</feature>
<feature type="transmembrane region" description="Helical" evidence="6">
    <location>
        <begin position="333"/>
        <end position="356"/>
    </location>
</feature>
<dbReference type="EMBL" id="JAPQKR010000013">
    <property type="protein sequence ID" value="KAJ5201779.1"/>
    <property type="molecule type" value="Genomic_DNA"/>
</dbReference>
<keyword evidence="3 6" id="KW-0812">Transmembrane</keyword>
<feature type="transmembrane region" description="Helical" evidence="6">
    <location>
        <begin position="419"/>
        <end position="437"/>
    </location>
</feature>
<dbReference type="GO" id="GO:0016020">
    <property type="term" value="C:membrane"/>
    <property type="evidence" value="ECO:0007669"/>
    <property type="project" value="UniProtKB-SubCell"/>
</dbReference>
<accession>A0A9W9MI38</accession>
<keyword evidence="4 6" id="KW-1133">Transmembrane helix</keyword>
<gene>
    <name evidence="7" type="ORF">N7498_006442</name>
</gene>
<keyword evidence="8" id="KW-1185">Reference proteome</keyword>
<proteinExistence type="predicted"/>
<feature type="transmembrane region" description="Helical" evidence="6">
    <location>
        <begin position="514"/>
        <end position="536"/>
    </location>
</feature>
<dbReference type="PANTHER" id="PTHR45649">
    <property type="entry name" value="AMINO-ACID PERMEASE BAT1"/>
    <property type="match status" value="1"/>
</dbReference>
<dbReference type="GeneID" id="83180805"/>
<dbReference type="Pfam" id="PF13520">
    <property type="entry name" value="AA_permease_2"/>
    <property type="match status" value="1"/>
</dbReference>
<evidence type="ECO:0000313" key="8">
    <source>
        <dbReference type="Proteomes" id="UP001150904"/>
    </source>
</evidence>
<feature type="transmembrane region" description="Helical" evidence="6">
    <location>
        <begin position="136"/>
        <end position="161"/>
    </location>
</feature>
<dbReference type="AlphaFoldDB" id="A0A9W9MI38"/>
<feature type="transmembrane region" description="Helical" evidence="6">
    <location>
        <begin position="181"/>
        <end position="197"/>
    </location>
</feature>
<comment type="subcellular location">
    <subcellularLocation>
        <location evidence="1">Membrane</location>
        <topology evidence="1">Multi-pass membrane protein</topology>
    </subcellularLocation>
</comment>
<evidence type="ECO:0008006" key="9">
    <source>
        <dbReference type="Google" id="ProtNLM"/>
    </source>
</evidence>
<name>A0A9W9MI38_9EURO</name>
<evidence type="ECO:0000256" key="2">
    <source>
        <dbReference type="ARBA" id="ARBA00022448"/>
    </source>
</evidence>
<evidence type="ECO:0000256" key="1">
    <source>
        <dbReference type="ARBA" id="ARBA00004141"/>
    </source>
</evidence>
<reference evidence="7" key="1">
    <citation type="submission" date="2022-12" db="EMBL/GenBank/DDBJ databases">
        <authorList>
            <person name="Petersen C."/>
        </authorList>
    </citation>
    <scope>NUCLEOTIDE SEQUENCE</scope>
    <source>
        <strain evidence="7">IBT 15544</strain>
    </source>
</reference>
<evidence type="ECO:0000256" key="5">
    <source>
        <dbReference type="ARBA" id="ARBA00023136"/>
    </source>
</evidence>
<evidence type="ECO:0000256" key="6">
    <source>
        <dbReference type="SAM" id="Phobius"/>
    </source>
</evidence>
<evidence type="ECO:0000256" key="4">
    <source>
        <dbReference type="ARBA" id="ARBA00022989"/>
    </source>
</evidence>
<feature type="transmembrane region" description="Helical" evidence="6">
    <location>
        <begin position="387"/>
        <end position="407"/>
    </location>
</feature>
<feature type="transmembrane region" description="Helical" evidence="6">
    <location>
        <begin position="548"/>
        <end position="567"/>
    </location>
</feature>
<sequence>MESGHFTSFSSDEIQSVRQDESFVMELQKSAEPIDEQALARLGKKQVLKRRFGFLSIVGFAMAELITWETVLTMFYQSYDNGGPAGAFYGYIIACLSTLSVYTVISELASMAPIAGGQYYWVYMLAPMRWKKVSSYLIGWLTCMAWIAVIATETIFLGTMIEGLIALNNPDFAQQRWQNTLLAWASVAGTFLINVLGPNMLPRFEIFILGLHLVGFIAITVILLAMTSPKKSAAFVFQTSLNGGGWPTQGLSYCVGFIGNIATFAGADASVHMAEEVSNAAIVIPRAIIAGMSLNSALGLSMMITVLFCLGDVDVLGSTGMPFIQVFYNSTKSYIGASIMTAIIMVLTGACSLGIATTASRMTWSFARDQGLPFSRFLKQVNNSTKVPTTSVSVVCVFSCILSLIYIGSDTAFNDVISLVVTGFYCTYFLPSAFLLYHRIKGHILPHGATILNGLPNVPINTFDSTEKSHTTLKRPCPECVHPECDNLRDIGPQVGLEISQPPLIWGPWKLPGILGTVNNIYACTYMLFVLFWSVWPSETPVNYTTMNYSIAVTGGVLILSGLWYFLRARNEYDGPLIDEEIAEIMHLAPGAIPGAVSGMAPPV</sequence>
<dbReference type="GO" id="GO:0022857">
    <property type="term" value="F:transmembrane transporter activity"/>
    <property type="evidence" value="ECO:0007669"/>
    <property type="project" value="InterPro"/>
</dbReference>
<dbReference type="Proteomes" id="UP001150904">
    <property type="component" value="Unassembled WGS sequence"/>
</dbReference>
<organism evidence="7 8">
    <name type="scientific">Penicillium cinerascens</name>
    <dbReference type="NCBI Taxonomy" id="70096"/>
    <lineage>
        <taxon>Eukaryota</taxon>
        <taxon>Fungi</taxon>
        <taxon>Dikarya</taxon>
        <taxon>Ascomycota</taxon>
        <taxon>Pezizomycotina</taxon>
        <taxon>Eurotiomycetes</taxon>
        <taxon>Eurotiomycetidae</taxon>
        <taxon>Eurotiales</taxon>
        <taxon>Aspergillaceae</taxon>
        <taxon>Penicillium</taxon>
    </lineage>
</organism>
<evidence type="ECO:0000313" key="7">
    <source>
        <dbReference type="EMBL" id="KAJ5201779.1"/>
    </source>
</evidence>
<feature type="transmembrane region" description="Helical" evidence="6">
    <location>
        <begin position="52"/>
        <end position="76"/>
    </location>
</feature>
<feature type="transmembrane region" description="Helical" evidence="6">
    <location>
        <begin position="204"/>
        <end position="226"/>
    </location>
</feature>
<reference evidence="7" key="2">
    <citation type="journal article" date="2023" name="IMA Fungus">
        <title>Comparative genomic study of the Penicillium genus elucidates a diverse pangenome and 15 lateral gene transfer events.</title>
        <authorList>
            <person name="Petersen C."/>
            <person name="Sorensen T."/>
            <person name="Nielsen M.R."/>
            <person name="Sondergaard T.E."/>
            <person name="Sorensen J.L."/>
            <person name="Fitzpatrick D.A."/>
            <person name="Frisvad J.C."/>
            <person name="Nielsen K.L."/>
        </authorList>
    </citation>
    <scope>NUCLEOTIDE SEQUENCE</scope>
    <source>
        <strain evidence="7">IBT 15544</strain>
    </source>
</reference>
<dbReference type="Gene3D" id="1.20.1740.10">
    <property type="entry name" value="Amino acid/polyamine transporter I"/>
    <property type="match status" value="1"/>
</dbReference>
<evidence type="ECO:0000256" key="3">
    <source>
        <dbReference type="ARBA" id="ARBA00022692"/>
    </source>
</evidence>
<keyword evidence="2" id="KW-0813">Transport</keyword>
<dbReference type="PIRSF" id="PIRSF006060">
    <property type="entry name" value="AA_transporter"/>
    <property type="match status" value="1"/>
</dbReference>
<comment type="caution">
    <text evidence="7">The sequence shown here is derived from an EMBL/GenBank/DDBJ whole genome shotgun (WGS) entry which is preliminary data.</text>
</comment>